<gene>
    <name evidence="2" type="ORF">PAXRUDRAFT_138935</name>
</gene>
<organism evidence="2 3">
    <name type="scientific">Paxillus rubicundulus Ve08.2h10</name>
    <dbReference type="NCBI Taxonomy" id="930991"/>
    <lineage>
        <taxon>Eukaryota</taxon>
        <taxon>Fungi</taxon>
        <taxon>Dikarya</taxon>
        <taxon>Basidiomycota</taxon>
        <taxon>Agaricomycotina</taxon>
        <taxon>Agaricomycetes</taxon>
        <taxon>Agaricomycetidae</taxon>
        <taxon>Boletales</taxon>
        <taxon>Paxilineae</taxon>
        <taxon>Paxillaceae</taxon>
        <taxon>Paxillus</taxon>
    </lineage>
</organism>
<dbReference type="InParanoid" id="A0A0D0DZU2"/>
<feature type="domain" description="DUF6589" evidence="1">
    <location>
        <begin position="13"/>
        <end position="194"/>
    </location>
</feature>
<dbReference type="OrthoDB" id="4743193at2759"/>
<dbReference type="InterPro" id="IPR046496">
    <property type="entry name" value="DUF6589"/>
</dbReference>
<evidence type="ECO:0000313" key="2">
    <source>
        <dbReference type="EMBL" id="KIK96246.1"/>
    </source>
</evidence>
<name>A0A0D0DZU2_9AGAM</name>
<dbReference type="Pfam" id="PF20231">
    <property type="entry name" value="DUF6589"/>
    <property type="match status" value="1"/>
</dbReference>
<keyword evidence="3" id="KW-1185">Reference proteome</keyword>
<evidence type="ECO:0000259" key="1">
    <source>
        <dbReference type="Pfam" id="PF20231"/>
    </source>
</evidence>
<accession>A0A0D0DZU2</accession>
<dbReference type="HOGENOM" id="CLU_009487_1_2_1"/>
<dbReference type="EMBL" id="KN824997">
    <property type="protein sequence ID" value="KIK96246.1"/>
    <property type="molecule type" value="Genomic_DNA"/>
</dbReference>
<reference evidence="3" key="2">
    <citation type="submission" date="2015-01" db="EMBL/GenBank/DDBJ databases">
        <title>Evolutionary Origins and Diversification of the Mycorrhizal Mutualists.</title>
        <authorList>
            <consortium name="DOE Joint Genome Institute"/>
            <consortium name="Mycorrhizal Genomics Consortium"/>
            <person name="Kohler A."/>
            <person name="Kuo A."/>
            <person name="Nagy L.G."/>
            <person name="Floudas D."/>
            <person name="Copeland A."/>
            <person name="Barry K.W."/>
            <person name="Cichocki N."/>
            <person name="Veneault-Fourrey C."/>
            <person name="LaButti K."/>
            <person name="Lindquist E.A."/>
            <person name="Lipzen A."/>
            <person name="Lundell T."/>
            <person name="Morin E."/>
            <person name="Murat C."/>
            <person name="Riley R."/>
            <person name="Ohm R."/>
            <person name="Sun H."/>
            <person name="Tunlid A."/>
            <person name="Henrissat B."/>
            <person name="Grigoriev I.V."/>
            <person name="Hibbett D.S."/>
            <person name="Martin F."/>
        </authorList>
    </citation>
    <scope>NUCLEOTIDE SEQUENCE [LARGE SCALE GENOMIC DNA]</scope>
    <source>
        <strain evidence="3">Ve08.2h10</strain>
    </source>
</reference>
<proteinExistence type="predicted"/>
<dbReference type="AlphaFoldDB" id="A0A0D0DZU2"/>
<dbReference type="Proteomes" id="UP000054538">
    <property type="component" value="Unassembled WGS sequence"/>
</dbReference>
<reference evidence="2 3" key="1">
    <citation type="submission" date="2014-04" db="EMBL/GenBank/DDBJ databases">
        <authorList>
            <consortium name="DOE Joint Genome Institute"/>
            <person name="Kuo A."/>
            <person name="Kohler A."/>
            <person name="Jargeat P."/>
            <person name="Nagy L.G."/>
            <person name="Floudas D."/>
            <person name="Copeland A."/>
            <person name="Barry K.W."/>
            <person name="Cichocki N."/>
            <person name="Veneault-Fourrey C."/>
            <person name="LaButti K."/>
            <person name="Lindquist E.A."/>
            <person name="Lipzen A."/>
            <person name="Lundell T."/>
            <person name="Morin E."/>
            <person name="Murat C."/>
            <person name="Sun H."/>
            <person name="Tunlid A."/>
            <person name="Henrissat B."/>
            <person name="Grigoriev I.V."/>
            <person name="Hibbett D.S."/>
            <person name="Martin F."/>
            <person name="Nordberg H.P."/>
            <person name="Cantor M.N."/>
            <person name="Hua S.X."/>
        </authorList>
    </citation>
    <scope>NUCLEOTIDE SEQUENCE [LARGE SCALE GENOMIC DNA]</scope>
    <source>
        <strain evidence="2 3">Ve08.2h10</strain>
    </source>
</reference>
<protein>
    <recommendedName>
        <fullName evidence="1">DUF6589 domain-containing protein</fullName>
    </recommendedName>
</protein>
<dbReference type="STRING" id="930991.A0A0D0DZU2"/>
<evidence type="ECO:0000313" key="3">
    <source>
        <dbReference type="Proteomes" id="UP000054538"/>
    </source>
</evidence>
<sequence>MQQFAPCDSFNSWVFLMELCAHGPEYFQHFKSEIPEPKVIEQIPFVKTSLTAARAMDINNSTVSGNIRAVVDLLAQGGIYNPGNARALGTPDISLYVVLVHGDLGTGKCLQAAQLHCSIEAAPWNCFQHVVFIPSLFHLKMACADAVWWCFLQPLSVLEDETSLMRDVSQLQPKETGIYCSKPGFCRMHQLIGHA</sequence>